<dbReference type="Proteomes" id="UP001214854">
    <property type="component" value="Unassembled WGS sequence"/>
</dbReference>
<comment type="caution">
    <text evidence="3">The sequence shown here is derived from an EMBL/GenBank/DDBJ whole genome shotgun (WGS) entry which is preliminary data.</text>
</comment>
<keyword evidence="4" id="KW-1185">Reference proteome</keyword>
<dbReference type="SUPFAM" id="SSF141868">
    <property type="entry name" value="EAL domain-like"/>
    <property type="match status" value="1"/>
</dbReference>
<dbReference type="NCBIfam" id="TIGR00254">
    <property type="entry name" value="GGDEF"/>
    <property type="match status" value="1"/>
</dbReference>
<evidence type="ECO:0000313" key="3">
    <source>
        <dbReference type="EMBL" id="MDC7685217.1"/>
    </source>
</evidence>
<dbReference type="SMART" id="SM00052">
    <property type="entry name" value="EAL"/>
    <property type="match status" value="1"/>
</dbReference>
<name>A0ABT5HYR5_9CAUL</name>
<reference evidence="3 4" key="1">
    <citation type="submission" date="2023-01" db="EMBL/GenBank/DDBJ databases">
        <title>Novel species of the genus Asticcacaulis isolated from rivers.</title>
        <authorList>
            <person name="Lu H."/>
        </authorList>
    </citation>
    <scope>NUCLEOTIDE SEQUENCE [LARGE SCALE GENOMIC DNA]</scope>
    <source>
        <strain evidence="3 4">BYS171W</strain>
    </source>
</reference>
<dbReference type="CDD" id="cd01949">
    <property type="entry name" value="GGDEF"/>
    <property type="match status" value="1"/>
</dbReference>
<dbReference type="PROSITE" id="PS50883">
    <property type="entry name" value="EAL"/>
    <property type="match status" value="1"/>
</dbReference>
<evidence type="ECO:0000313" key="4">
    <source>
        <dbReference type="Proteomes" id="UP001214854"/>
    </source>
</evidence>
<dbReference type="PROSITE" id="PS50887">
    <property type="entry name" value="GGDEF"/>
    <property type="match status" value="1"/>
</dbReference>
<dbReference type="Gene3D" id="3.20.20.450">
    <property type="entry name" value="EAL domain"/>
    <property type="match status" value="1"/>
</dbReference>
<dbReference type="RefSeq" id="WP_272749721.1">
    <property type="nucleotide sequence ID" value="NZ_JAQQKX010000024.1"/>
</dbReference>
<dbReference type="InterPro" id="IPR050706">
    <property type="entry name" value="Cyclic-di-GMP_PDE-like"/>
</dbReference>
<dbReference type="InterPro" id="IPR043128">
    <property type="entry name" value="Rev_trsase/Diguanyl_cyclase"/>
</dbReference>
<dbReference type="Gene3D" id="3.30.70.270">
    <property type="match status" value="1"/>
</dbReference>
<feature type="domain" description="EAL" evidence="1">
    <location>
        <begin position="318"/>
        <end position="574"/>
    </location>
</feature>
<dbReference type="Pfam" id="PF00563">
    <property type="entry name" value="EAL"/>
    <property type="match status" value="1"/>
</dbReference>
<dbReference type="InterPro" id="IPR000160">
    <property type="entry name" value="GGDEF_dom"/>
</dbReference>
<evidence type="ECO:0000259" key="1">
    <source>
        <dbReference type="PROSITE" id="PS50883"/>
    </source>
</evidence>
<dbReference type="SUPFAM" id="SSF55073">
    <property type="entry name" value="Nucleotide cyclase"/>
    <property type="match status" value="1"/>
</dbReference>
<dbReference type="InterPro" id="IPR035919">
    <property type="entry name" value="EAL_sf"/>
</dbReference>
<dbReference type="EMBL" id="JAQQKX010000024">
    <property type="protein sequence ID" value="MDC7685217.1"/>
    <property type="molecule type" value="Genomic_DNA"/>
</dbReference>
<dbReference type="PANTHER" id="PTHR33121">
    <property type="entry name" value="CYCLIC DI-GMP PHOSPHODIESTERASE PDEF"/>
    <property type="match status" value="1"/>
</dbReference>
<organism evidence="3 4">
    <name type="scientific">Asticcacaulis aquaticus</name>
    <dbReference type="NCBI Taxonomy" id="2984212"/>
    <lineage>
        <taxon>Bacteria</taxon>
        <taxon>Pseudomonadati</taxon>
        <taxon>Pseudomonadota</taxon>
        <taxon>Alphaproteobacteria</taxon>
        <taxon>Caulobacterales</taxon>
        <taxon>Caulobacteraceae</taxon>
        <taxon>Asticcacaulis</taxon>
    </lineage>
</organism>
<protein>
    <submittedName>
        <fullName evidence="3">Bifunctional diguanylate cyclase/phosphodiesterase</fullName>
    </submittedName>
</protein>
<dbReference type="InterPro" id="IPR029787">
    <property type="entry name" value="Nucleotide_cyclase"/>
</dbReference>
<sequence>MKVSPKSDGTGARAAGLVMGALDAAGQVAWRYDLMRARFELSGKLAHIDLSGGKERVGLSDLAAHFDVREMETLSAALKQAASGQAVKGSELEAGELRCLLTTRSKRLLCFRGRRSASAGNILGTLCDLTEEVKRLMNADTTEDYGEFNVHDLHIDPLTGLYNRQGFLKAAQVMLRLPGDYDLVVGDLNRFRRLNEALGHERADLVLSILGQRLREVFDDTAVVARLGEDEFAVLTTRGFPRVSERMRLGMERSISVAGFDIHPTFSMGAVSVEGGEGALDSGELLRRAEMAVEAAQQKGVGGVASYKRDLESDGLTQLALEAELRKAFVSGEIGAWYQPIVDLKTGTIAGFEALARWVHPKRGIVPPDEFLGLARDLGLLCDLSTIMMGSTVKTLGKWRAQYGLPDDFFISVNLSSADIERQHLVEDVSRLIRDHDLPRKALKLEVTESDVMRDPQAAARILESLREAGAGIALDDFGTGFSSLSYLARLPFDTLKIDRSFVITMKTEAASEKIVRSILTLGRDLGLDVVAEGVEDMELAGRLATLGCDFGQGWGYAKALRPPEAEAFMARSLGQTLKGPPLKDNVA</sequence>
<gene>
    <name evidence="3" type="ORF">PQU92_18190</name>
</gene>
<dbReference type="SMART" id="SM00267">
    <property type="entry name" value="GGDEF"/>
    <property type="match status" value="1"/>
</dbReference>
<feature type="domain" description="GGDEF" evidence="2">
    <location>
        <begin position="179"/>
        <end position="309"/>
    </location>
</feature>
<dbReference type="Pfam" id="PF00990">
    <property type="entry name" value="GGDEF"/>
    <property type="match status" value="1"/>
</dbReference>
<evidence type="ECO:0000259" key="2">
    <source>
        <dbReference type="PROSITE" id="PS50887"/>
    </source>
</evidence>
<dbReference type="CDD" id="cd01948">
    <property type="entry name" value="EAL"/>
    <property type="match status" value="1"/>
</dbReference>
<dbReference type="PANTHER" id="PTHR33121:SF70">
    <property type="entry name" value="SIGNALING PROTEIN YKOW"/>
    <property type="match status" value="1"/>
</dbReference>
<dbReference type="InterPro" id="IPR001633">
    <property type="entry name" value="EAL_dom"/>
</dbReference>
<accession>A0ABT5HYR5</accession>
<proteinExistence type="predicted"/>